<dbReference type="GO" id="GO:0006465">
    <property type="term" value="P:signal peptide processing"/>
    <property type="evidence" value="ECO:0007669"/>
    <property type="project" value="InterPro"/>
</dbReference>
<evidence type="ECO:0000256" key="1">
    <source>
        <dbReference type="ARBA" id="ARBA00000677"/>
    </source>
</evidence>
<dbReference type="InterPro" id="IPR000223">
    <property type="entry name" value="Pept_S26A_signal_pept_1"/>
</dbReference>
<reference evidence="10" key="2">
    <citation type="journal article" date="2021" name="PeerJ">
        <title>Extensive microbial diversity within the chicken gut microbiome revealed by metagenomics and culture.</title>
        <authorList>
            <person name="Gilroy R."/>
            <person name="Ravi A."/>
            <person name="Getino M."/>
            <person name="Pursley I."/>
            <person name="Horton D.L."/>
            <person name="Alikhan N.F."/>
            <person name="Baker D."/>
            <person name="Gharbi K."/>
            <person name="Hall N."/>
            <person name="Watson M."/>
            <person name="Adriaenssens E.M."/>
            <person name="Foster-Nyarko E."/>
            <person name="Jarju S."/>
            <person name="Secka A."/>
            <person name="Antonio M."/>
            <person name="Oren A."/>
            <person name="Chaudhuri R.R."/>
            <person name="La Ragione R."/>
            <person name="Hildebrand F."/>
            <person name="Pallen M.J."/>
        </authorList>
    </citation>
    <scope>NUCLEOTIDE SEQUENCE</scope>
    <source>
        <strain evidence="10">ChiHecec3B27-6122</strain>
    </source>
</reference>
<name>A0A9D1G629_9FIRM</name>
<feature type="transmembrane region" description="Helical" evidence="8">
    <location>
        <begin position="21"/>
        <end position="43"/>
    </location>
</feature>
<keyword evidence="8" id="KW-1133">Transmembrane helix</keyword>
<feature type="domain" description="Peptidase S26" evidence="9">
    <location>
        <begin position="19"/>
        <end position="175"/>
    </location>
</feature>
<accession>A0A9D1G629</accession>
<dbReference type="Proteomes" id="UP000886876">
    <property type="component" value="Unassembled WGS sequence"/>
</dbReference>
<evidence type="ECO:0000256" key="3">
    <source>
        <dbReference type="ARBA" id="ARBA00009370"/>
    </source>
</evidence>
<dbReference type="PROSITE" id="PS00501">
    <property type="entry name" value="SPASE_I_1"/>
    <property type="match status" value="1"/>
</dbReference>
<dbReference type="SUPFAM" id="SSF51306">
    <property type="entry name" value="LexA/Signal peptidase"/>
    <property type="match status" value="1"/>
</dbReference>
<dbReference type="EC" id="3.4.21.89" evidence="4 8"/>
<reference evidence="10" key="1">
    <citation type="submission" date="2020-10" db="EMBL/GenBank/DDBJ databases">
        <authorList>
            <person name="Gilroy R."/>
        </authorList>
    </citation>
    <scope>NUCLEOTIDE SEQUENCE</scope>
    <source>
        <strain evidence="10">ChiHecec3B27-6122</strain>
    </source>
</reference>
<dbReference type="PANTHER" id="PTHR43390">
    <property type="entry name" value="SIGNAL PEPTIDASE I"/>
    <property type="match status" value="1"/>
</dbReference>
<comment type="subcellular location">
    <subcellularLocation>
        <location evidence="2">Cell membrane</location>
        <topology evidence="2">Single-pass type II membrane protein</topology>
    </subcellularLocation>
    <subcellularLocation>
        <location evidence="8">Membrane</location>
        <topology evidence="8">Single-pass type II membrane protein</topology>
    </subcellularLocation>
</comment>
<dbReference type="GO" id="GO:0005886">
    <property type="term" value="C:plasma membrane"/>
    <property type="evidence" value="ECO:0007669"/>
    <property type="project" value="UniProtKB-SubCell"/>
</dbReference>
<evidence type="ECO:0000259" key="9">
    <source>
        <dbReference type="Pfam" id="PF10502"/>
    </source>
</evidence>
<sequence>MNENVKKESPVRSVRSDIYDWLQCIVMAIVICVLFFSFIVRLVDVVGSSMYPTLEDGDKIIVSNLFYTPKQGDIIVFRKDEYREEPLVKRIIAVEGQTVDIDFEQGIVYVDGEALDEPYIAEPTNDPENFIGPVEVPEGCVFVMGDNRNASTDSRTTSIGMVDTRCIMGKVYFTVFPLKNFGSDYDG</sequence>
<evidence type="ECO:0000256" key="7">
    <source>
        <dbReference type="PIRSR" id="PIRSR600223-1"/>
    </source>
</evidence>
<evidence type="ECO:0000256" key="4">
    <source>
        <dbReference type="ARBA" id="ARBA00013208"/>
    </source>
</evidence>
<proteinExistence type="inferred from homology"/>
<dbReference type="NCBIfam" id="TIGR02227">
    <property type="entry name" value="sigpep_I_bact"/>
    <property type="match status" value="1"/>
</dbReference>
<comment type="catalytic activity">
    <reaction evidence="1 8">
        <text>Cleavage of hydrophobic, N-terminal signal or leader sequences from secreted and periplasmic proteins.</text>
        <dbReference type="EC" id="3.4.21.89"/>
    </reaction>
</comment>
<feature type="active site" evidence="7">
    <location>
        <position position="49"/>
    </location>
</feature>
<dbReference type="PROSITE" id="PS00761">
    <property type="entry name" value="SPASE_I_3"/>
    <property type="match status" value="1"/>
</dbReference>
<keyword evidence="6 8" id="KW-0378">Hydrolase</keyword>
<dbReference type="Pfam" id="PF10502">
    <property type="entry name" value="Peptidase_S26"/>
    <property type="match status" value="1"/>
</dbReference>
<dbReference type="InterPro" id="IPR036286">
    <property type="entry name" value="LexA/Signal_pep-like_sf"/>
</dbReference>
<comment type="similarity">
    <text evidence="3 8">Belongs to the peptidase S26 family.</text>
</comment>
<organism evidence="10 11">
    <name type="scientific">Candidatus Scatomorpha pullistercoris</name>
    <dbReference type="NCBI Taxonomy" id="2840929"/>
    <lineage>
        <taxon>Bacteria</taxon>
        <taxon>Bacillati</taxon>
        <taxon>Bacillota</taxon>
        <taxon>Clostridia</taxon>
        <taxon>Eubacteriales</taxon>
        <taxon>Candidatus Scatomorpha</taxon>
    </lineage>
</organism>
<dbReference type="PANTHER" id="PTHR43390:SF1">
    <property type="entry name" value="CHLOROPLAST PROCESSING PEPTIDASE"/>
    <property type="match status" value="1"/>
</dbReference>
<dbReference type="CDD" id="cd06530">
    <property type="entry name" value="S26_SPase_I"/>
    <property type="match status" value="1"/>
</dbReference>
<comment type="caution">
    <text evidence="10">The sequence shown here is derived from an EMBL/GenBank/DDBJ whole genome shotgun (WGS) entry which is preliminary data.</text>
</comment>
<gene>
    <name evidence="10" type="primary">lepB</name>
    <name evidence="10" type="ORF">IAD42_05335</name>
</gene>
<evidence type="ECO:0000313" key="10">
    <source>
        <dbReference type="EMBL" id="HIS97379.1"/>
    </source>
</evidence>
<evidence type="ECO:0000256" key="5">
    <source>
        <dbReference type="ARBA" id="ARBA00022670"/>
    </source>
</evidence>
<keyword evidence="5 8" id="KW-0645">Protease</keyword>
<keyword evidence="8" id="KW-0812">Transmembrane</keyword>
<evidence type="ECO:0000313" key="11">
    <source>
        <dbReference type="Proteomes" id="UP000886876"/>
    </source>
</evidence>
<dbReference type="Gene3D" id="2.10.109.10">
    <property type="entry name" value="Umud Fragment, subunit A"/>
    <property type="match status" value="1"/>
</dbReference>
<dbReference type="GO" id="GO:0009003">
    <property type="term" value="F:signal peptidase activity"/>
    <property type="evidence" value="ECO:0007669"/>
    <property type="project" value="UniProtKB-EC"/>
</dbReference>
<dbReference type="InterPro" id="IPR019533">
    <property type="entry name" value="Peptidase_S26"/>
</dbReference>
<dbReference type="InterPro" id="IPR019756">
    <property type="entry name" value="Pept_S26A_signal_pept_1_Ser-AS"/>
</dbReference>
<keyword evidence="8" id="KW-0472">Membrane</keyword>
<evidence type="ECO:0000256" key="8">
    <source>
        <dbReference type="RuleBase" id="RU362042"/>
    </source>
</evidence>
<dbReference type="EMBL" id="DVJS01000135">
    <property type="protein sequence ID" value="HIS97379.1"/>
    <property type="molecule type" value="Genomic_DNA"/>
</dbReference>
<dbReference type="GO" id="GO:0004252">
    <property type="term" value="F:serine-type endopeptidase activity"/>
    <property type="evidence" value="ECO:0007669"/>
    <property type="project" value="InterPro"/>
</dbReference>
<protein>
    <recommendedName>
        <fullName evidence="4 8">Signal peptidase I</fullName>
        <ecNumber evidence="4 8">3.4.21.89</ecNumber>
    </recommendedName>
</protein>
<evidence type="ECO:0000256" key="2">
    <source>
        <dbReference type="ARBA" id="ARBA00004401"/>
    </source>
</evidence>
<dbReference type="PRINTS" id="PR00727">
    <property type="entry name" value="LEADERPTASE"/>
</dbReference>
<evidence type="ECO:0000256" key="6">
    <source>
        <dbReference type="ARBA" id="ARBA00022801"/>
    </source>
</evidence>
<feature type="active site" evidence="7">
    <location>
        <position position="89"/>
    </location>
</feature>
<dbReference type="InterPro" id="IPR019758">
    <property type="entry name" value="Pept_S26A_signal_pept_1_CS"/>
</dbReference>
<dbReference type="AlphaFoldDB" id="A0A9D1G629"/>